<dbReference type="Pfam" id="PF03466">
    <property type="entry name" value="LysR_substrate"/>
    <property type="match status" value="1"/>
</dbReference>
<evidence type="ECO:0000256" key="2">
    <source>
        <dbReference type="ARBA" id="ARBA00023015"/>
    </source>
</evidence>
<dbReference type="Pfam" id="PF00126">
    <property type="entry name" value="HTH_1"/>
    <property type="match status" value="1"/>
</dbReference>
<dbReference type="SUPFAM" id="SSF46785">
    <property type="entry name" value="Winged helix' DNA-binding domain"/>
    <property type="match status" value="1"/>
</dbReference>
<dbReference type="CDD" id="cd08451">
    <property type="entry name" value="PBP2_BudR"/>
    <property type="match status" value="1"/>
</dbReference>
<dbReference type="PANTHER" id="PTHR30346:SF30">
    <property type="entry name" value="SMALL NEUTRAL PROTEASE REGULATORY PROTEIN"/>
    <property type="match status" value="1"/>
</dbReference>
<dbReference type="FunFam" id="1.10.10.10:FF:000001">
    <property type="entry name" value="LysR family transcriptional regulator"/>
    <property type="match status" value="1"/>
</dbReference>
<feature type="domain" description="HTH lysR-type" evidence="5">
    <location>
        <begin position="1"/>
        <end position="58"/>
    </location>
</feature>
<dbReference type="EMBL" id="CADIKL010000069">
    <property type="protein sequence ID" value="CAB3809682.1"/>
    <property type="molecule type" value="Genomic_DNA"/>
</dbReference>
<dbReference type="RefSeq" id="WP_175198421.1">
    <property type="nucleotide sequence ID" value="NZ_CADIKL010000069.1"/>
</dbReference>
<dbReference type="Gene3D" id="1.10.10.10">
    <property type="entry name" value="Winged helix-like DNA-binding domain superfamily/Winged helix DNA-binding domain"/>
    <property type="match status" value="1"/>
</dbReference>
<dbReference type="InterPro" id="IPR037410">
    <property type="entry name" value="BudR_PBP2"/>
</dbReference>
<reference evidence="6 7" key="1">
    <citation type="submission" date="2020-04" db="EMBL/GenBank/DDBJ databases">
        <authorList>
            <person name="De Canck E."/>
        </authorList>
    </citation>
    <scope>NUCLEOTIDE SEQUENCE [LARGE SCALE GENOMIC DNA]</scope>
    <source>
        <strain evidence="6 7">LMG 28688</strain>
    </source>
</reference>
<proteinExistence type="inferred from homology"/>
<dbReference type="InterPro" id="IPR000847">
    <property type="entry name" value="LysR_HTH_N"/>
</dbReference>
<keyword evidence="7" id="KW-1185">Reference proteome</keyword>
<dbReference type="GO" id="GO:0003700">
    <property type="term" value="F:DNA-binding transcription factor activity"/>
    <property type="evidence" value="ECO:0007669"/>
    <property type="project" value="InterPro"/>
</dbReference>
<dbReference type="GO" id="GO:0032993">
    <property type="term" value="C:protein-DNA complex"/>
    <property type="evidence" value="ECO:0007669"/>
    <property type="project" value="TreeGrafter"/>
</dbReference>
<comment type="similarity">
    <text evidence="1">Belongs to the LysR transcriptional regulatory family.</text>
</comment>
<keyword evidence="3" id="KW-0238">DNA-binding</keyword>
<gene>
    <name evidence="6" type="primary">tfdS_2</name>
    <name evidence="6" type="ORF">LMG28688_07039</name>
</gene>
<protein>
    <submittedName>
        <fullName evidence="6">HTH-type transcriptional regulator TfdS</fullName>
    </submittedName>
</protein>
<dbReference type="PANTHER" id="PTHR30346">
    <property type="entry name" value="TRANSCRIPTIONAL DUAL REGULATOR HCAR-RELATED"/>
    <property type="match status" value="1"/>
</dbReference>
<keyword evidence="4" id="KW-0804">Transcription</keyword>
<keyword evidence="2" id="KW-0805">Transcription regulation</keyword>
<dbReference type="InterPro" id="IPR036388">
    <property type="entry name" value="WH-like_DNA-bd_sf"/>
</dbReference>
<sequence length="304" mass="32484">MELRHIRYFMAVAEERNVTRAAEKLGIGQPPLSQQIHALEDELGVRLFRRTGHGVVLTEAGEAFATDAKRLLDNAQQAITNAKSAGRGEIGQLNIGFTGSAAFNPVVAILIRKFRQSYPAVSLTLVEGNTAQLLSYLDDGRLDVAFVRLGNQSPAGVAFHHIAVEPMKLVLPTTHPLAKKRKIPLNALAQDSFVLLPREASPTLHDVIIGACRDAGFTPLMGQQAPQLSSVVNLVAAEFGVSLVPASVCQIRVEGVVYADVLGGNISIRLALASRKDARTAKVANFLAIANDPTMNLSGLVASD</sequence>
<dbReference type="AlphaFoldDB" id="A0A6J5H1S3"/>
<name>A0A6J5H1S3_9BURK</name>
<dbReference type="GO" id="GO:0003677">
    <property type="term" value="F:DNA binding"/>
    <property type="evidence" value="ECO:0007669"/>
    <property type="project" value="UniProtKB-KW"/>
</dbReference>
<dbReference type="Gene3D" id="3.40.190.10">
    <property type="entry name" value="Periplasmic binding protein-like II"/>
    <property type="match status" value="2"/>
</dbReference>
<organism evidence="6 7">
    <name type="scientific">Paraburkholderia caffeinitolerans</name>
    <dbReference type="NCBI Taxonomy" id="1723730"/>
    <lineage>
        <taxon>Bacteria</taxon>
        <taxon>Pseudomonadati</taxon>
        <taxon>Pseudomonadota</taxon>
        <taxon>Betaproteobacteria</taxon>
        <taxon>Burkholderiales</taxon>
        <taxon>Burkholderiaceae</taxon>
        <taxon>Paraburkholderia</taxon>
    </lineage>
</organism>
<evidence type="ECO:0000313" key="6">
    <source>
        <dbReference type="EMBL" id="CAB3809682.1"/>
    </source>
</evidence>
<accession>A0A6J5H1S3</accession>
<evidence type="ECO:0000256" key="1">
    <source>
        <dbReference type="ARBA" id="ARBA00009437"/>
    </source>
</evidence>
<evidence type="ECO:0000256" key="4">
    <source>
        <dbReference type="ARBA" id="ARBA00023163"/>
    </source>
</evidence>
<evidence type="ECO:0000313" key="7">
    <source>
        <dbReference type="Proteomes" id="UP000494119"/>
    </source>
</evidence>
<evidence type="ECO:0000259" key="5">
    <source>
        <dbReference type="PROSITE" id="PS50931"/>
    </source>
</evidence>
<dbReference type="InterPro" id="IPR005119">
    <property type="entry name" value="LysR_subst-bd"/>
</dbReference>
<dbReference type="InterPro" id="IPR036390">
    <property type="entry name" value="WH_DNA-bd_sf"/>
</dbReference>
<evidence type="ECO:0000256" key="3">
    <source>
        <dbReference type="ARBA" id="ARBA00023125"/>
    </source>
</evidence>
<dbReference type="PROSITE" id="PS50931">
    <property type="entry name" value="HTH_LYSR"/>
    <property type="match status" value="1"/>
</dbReference>
<dbReference type="PRINTS" id="PR00039">
    <property type="entry name" value="HTHLYSR"/>
</dbReference>
<dbReference type="SUPFAM" id="SSF53850">
    <property type="entry name" value="Periplasmic binding protein-like II"/>
    <property type="match status" value="1"/>
</dbReference>
<dbReference type="Proteomes" id="UP000494119">
    <property type="component" value="Unassembled WGS sequence"/>
</dbReference>